<dbReference type="Proteomes" id="UP001597045">
    <property type="component" value="Unassembled WGS sequence"/>
</dbReference>
<evidence type="ECO:0000256" key="2">
    <source>
        <dbReference type="ARBA" id="ARBA00022448"/>
    </source>
</evidence>
<evidence type="ECO:0000256" key="3">
    <source>
        <dbReference type="ARBA" id="ARBA00022729"/>
    </source>
</evidence>
<keyword evidence="5" id="KW-1185">Reference proteome</keyword>
<dbReference type="Pfam" id="PF01547">
    <property type="entry name" value="SBP_bac_1"/>
    <property type="match status" value="1"/>
</dbReference>
<evidence type="ECO:0000256" key="1">
    <source>
        <dbReference type="ARBA" id="ARBA00008520"/>
    </source>
</evidence>
<dbReference type="PROSITE" id="PS51257">
    <property type="entry name" value="PROKAR_LIPOPROTEIN"/>
    <property type="match status" value="1"/>
</dbReference>
<dbReference type="Gene3D" id="3.40.190.10">
    <property type="entry name" value="Periplasmic binding protein-like II"/>
    <property type="match status" value="1"/>
</dbReference>
<name>A0ABW3ME36_9PSEU</name>
<dbReference type="SUPFAM" id="SSF53850">
    <property type="entry name" value="Periplasmic binding protein-like II"/>
    <property type="match status" value="1"/>
</dbReference>
<organism evidence="4 5">
    <name type="scientific">Kibdelosporangium lantanae</name>
    <dbReference type="NCBI Taxonomy" id="1497396"/>
    <lineage>
        <taxon>Bacteria</taxon>
        <taxon>Bacillati</taxon>
        <taxon>Actinomycetota</taxon>
        <taxon>Actinomycetes</taxon>
        <taxon>Pseudonocardiales</taxon>
        <taxon>Pseudonocardiaceae</taxon>
        <taxon>Kibdelosporangium</taxon>
    </lineage>
</organism>
<dbReference type="EMBL" id="JBHTIS010000987">
    <property type="protein sequence ID" value="MFD1047245.1"/>
    <property type="molecule type" value="Genomic_DNA"/>
</dbReference>
<dbReference type="InterPro" id="IPR006059">
    <property type="entry name" value="SBP"/>
</dbReference>
<keyword evidence="2" id="KW-0813">Transport</keyword>
<accession>A0ABW3ME36</accession>
<protein>
    <submittedName>
        <fullName evidence="4">ABC transporter substrate-binding protein</fullName>
    </submittedName>
</protein>
<sequence>MQLATRARRMAAVVVSAGLVLSGCGLGGSNDSSAGTDGKVTGDVTGTISFQTWNLRAKYADYFTGLIKQFQTEHPGTTVNWLDQPADGYADKLSADATAGALPDVVNLSPDLAVPLYKQKLLLDLDVAAPDAVKDYLPGAWQGFAMPGQAHSYSFPWYLNTGPWFYNKKLFTDAGLDPTKPPKTYEELRDQALVLAQHTNGAIAMFGQTPSIEDLGLYGVEAMNKEGTRFTFNSPKGVELVNLFKQMYDAKALLPEALTATYTGAGKKFMAQQVAMNSGSAYDLKNFRTDAPGLYANIGITTPMTNTGHANMYLQGVSVSAASKNKATAIAFARFVTNARNQLAFAKIVTIFPSTAGTLDDPFFTEDDGTDDARVRVAAAKQLATAVNYTPVAFTDQMKTILRNELANAMLGKESPQAALDSAADQCDKLLTS</sequence>
<comment type="similarity">
    <text evidence="1">Belongs to the bacterial solute-binding protein 1 family.</text>
</comment>
<dbReference type="PANTHER" id="PTHR30061">
    <property type="entry name" value="MALTOSE-BINDING PERIPLASMIC PROTEIN"/>
    <property type="match status" value="1"/>
</dbReference>
<dbReference type="CDD" id="cd13585">
    <property type="entry name" value="PBP2_TMBP_like"/>
    <property type="match status" value="1"/>
</dbReference>
<gene>
    <name evidence="4" type="ORF">ACFQ1S_17665</name>
</gene>
<dbReference type="PANTHER" id="PTHR30061:SF50">
    <property type="entry name" value="MALTOSE_MALTODEXTRIN-BINDING PERIPLASMIC PROTEIN"/>
    <property type="match status" value="1"/>
</dbReference>
<keyword evidence="3" id="KW-0732">Signal</keyword>
<evidence type="ECO:0000313" key="4">
    <source>
        <dbReference type="EMBL" id="MFD1047245.1"/>
    </source>
</evidence>
<evidence type="ECO:0000313" key="5">
    <source>
        <dbReference type="Proteomes" id="UP001597045"/>
    </source>
</evidence>
<proteinExistence type="inferred from homology"/>
<reference evidence="5" key="1">
    <citation type="journal article" date="2019" name="Int. J. Syst. Evol. Microbiol.">
        <title>The Global Catalogue of Microorganisms (GCM) 10K type strain sequencing project: providing services to taxonomists for standard genome sequencing and annotation.</title>
        <authorList>
            <consortium name="The Broad Institute Genomics Platform"/>
            <consortium name="The Broad Institute Genome Sequencing Center for Infectious Disease"/>
            <person name="Wu L."/>
            <person name="Ma J."/>
        </authorList>
    </citation>
    <scope>NUCLEOTIDE SEQUENCE [LARGE SCALE GENOMIC DNA]</scope>
    <source>
        <strain evidence="5">JCM 31486</strain>
    </source>
</reference>
<comment type="caution">
    <text evidence="4">The sequence shown here is derived from an EMBL/GenBank/DDBJ whole genome shotgun (WGS) entry which is preliminary data.</text>
</comment>